<dbReference type="RefSeq" id="WP_043908755.1">
    <property type="nucleotide sequence ID" value="NZ_JXZB01000001.1"/>
</dbReference>
<name>A0A0D0PX84_KITGR</name>
<dbReference type="EMBL" id="JXZB01000001">
    <property type="protein sequence ID" value="KIQ67029.1"/>
    <property type="molecule type" value="Genomic_DNA"/>
</dbReference>
<dbReference type="AlphaFoldDB" id="A0A0D0PX84"/>
<gene>
    <name evidence="1" type="ORF">TR51_06470</name>
</gene>
<dbReference type="Proteomes" id="UP000032066">
    <property type="component" value="Unassembled WGS sequence"/>
</dbReference>
<evidence type="ECO:0000313" key="2">
    <source>
        <dbReference type="Proteomes" id="UP000032066"/>
    </source>
</evidence>
<accession>A0A0D0PX84</accession>
<dbReference type="PATRIC" id="fig|2064.6.peg.1420"/>
<comment type="caution">
    <text evidence="1">The sequence shown here is derived from an EMBL/GenBank/DDBJ whole genome shotgun (WGS) entry which is preliminary data.</text>
</comment>
<organism evidence="1 2">
    <name type="scientific">Kitasatospora griseola</name>
    <name type="common">Streptomyces griseolosporeus</name>
    <dbReference type="NCBI Taxonomy" id="2064"/>
    <lineage>
        <taxon>Bacteria</taxon>
        <taxon>Bacillati</taxon>
        <taxon>Actinomycetota</taxon>
        <taxon>Actinomycetes</taxon>
        <taxon>Kitasatosporales</taxon>
        <taxon>Streptomycetaceae</taxon>
        <taxon>Kitasatospora</taxon>
    </lineage>
</organism>
<dbReference type="STRING" id="2064.TR51_06470"/>
<protein>
    <submittedName>
        <fullName evidence="1">Uncharacterized protein</fullName>
    </submittedName>
</protein>
<sequence>MTAARITNEDRIIVLAVEEVPDMKSPYHRTTTIAPRRLEITYRWRETAGLYFTGADVSGPRRLKGGGLGQSVDVGYLSPEQRPDWVNELVAQHTPTDWPRVIN</sequence>
<keyword evidence="2" id="KW-1185">Reference proteome</keyword>
<proteinExistence type="predicted"/>
<evidence type="ECO:0000313" key="1">
    <source>
        <dbReference type="EMBL" id="KIQ67029.1"/>
    </source>
</evidence>
<dbReference type="OrthoDB" id="4307301at2"/>
<reference evidence="1 2" key="1">
    <citation type="submission" date="2015-02" db="EMBL/GenBank/DDBJ databases">
        <title>Draft genome sequence of Kitasatospora griseola MF730-N6, a bafilomycin, terpentecin and satosporin producer.</title>
        <authorList>
            <person name="Arens J.C."/>
            <person name="Haltli B."/>
            <person name="Kerr R.G."/>
        </authorList>
    </citation>
    <scope>NUCLEOTIDE SEQUENCE [LARGE SCALE GENOMIC DNA]</scope>
    <source>
        <strain evidence="1 2">MF730-N6</strain>
    </source>
</reference>